<comment type="caution">
    <text evidence="3">The sequence shown here is derived from an EMBL/GenBank/DDBJ whole genome shotgun (WGS) entry which is preliminary data.</text>
</comment>
<sequence>MKFFRASLFVVAGLLLLGYVFTTRMPGSAAPGLSAPQPSAPPAEPAFGVQSPAASPVAPSPPHVPYSGPQRFEYVRTDSAPVGAGRIWRYRIAVEETSGVAPEEFAQAVERILAERRSWIAKGNVGFRRVAADPSDLTIHLATPATTDKLCSGVGVQTKGEVSCRGGRTIVINLARWQLAVPWYADARDEYRAMVVNHEVGHFLGNGHVRCPRPGGLAPVMQTQTYGLEGCVRNPWPYPDGKTLVTGPVGSD</sequence>
<dbReference type="SUPFAM" id="SSF55486">
    <property type="entry name" value="Metalloproteases ('zincins'), catalytic domain"/>
    <property type="match status" value="1"/>
</dbReference>
<evidence type="ECO:0000259" key="2">
    <source>
        <dbReference type="Pfam" id="PF11350"/>
    </source>
</evidence>
<dbReference type="AlphaFoldDB" id="A0A8J3YRH8"/>
<name>A0A8J3YRH8_9ACTN</name>
<organism evidence="3 4">
    <name type="scientific">Virgisporangium aliadipatigenens</name>
    <dbReference type="NCBI Taxonomy" id="741659"/>
    <lineage>
        <taxon>Bacteria</taxon>
        <taxon>Bacillati</taxon>
        <taxon>Actinomycetota</taxon>
        <taxon>Actinomycetes</taxon>
        <taxon>Micromonosporales</taxon>
        <taxon>Micromonosporaceae</taxon>
        <taxon>Virgisporangium</taxon>
    </lineage>
</organism>
<dbReference type="EMBL" id="BOPF01000033">
    <property type="protein sequence ID" value="GIJ50116.1"/>
    <property type="molecule type" value="Genomic_DNA"/>
</dbReference>
<reference evidence="3" key="1">
    <citation type="submission" date="2021-01" db="EMBL/GenBank/DDBJ databases">
        <title>Whole genome shotgun sequence of Virgisporangium aliadipatigenens NBRC 105644.</title>
        <authorList>
            <person name="Komaki H."/>
            <person name="Tamura T."/>
        </authorList>
    </citation>
    <scope>NUCLEOTIDE SEQUENCE</scope>
    <source>
        <strain evidence="3">NBRC 105644</strain>
    </source>
</reference>
<protein>
    <recommendedName>
        <fullName evidence="2">DUF3152 domain-containing protein</fullName>
    </recommendedName>
</protein>
<dbReference type="InterPro" id="IPR024079">
    <property type="entry name" value="MetalloPept_cat_dom_sf"/>
</dbReference>
<feature type="compositionally biased region" description="Low complexity" evidence="1">
    <location>
        <begin position="45"/>
        <end position="57"/>
    </location>
</feature>
<dbReference type="GO" id="GO:0008237">
    <property type="term" value="F:metallopeptidase activity"/>
    <property type="evidence" value="ECO:0007669"/>
    <property type="project" value="InterPro"/>
</dbReference>
<proteinExistence type="predicted"/>
<dbReference type="Gene3D" id="3.40.390.10">
    <property type="entry name" value="Collagenase (Catalytic Domain)"/>
    <property type="match status" value="1"/>
</dbReference>
<evidence type="ECO:0000256" key="1">
    <source>
        <dbReference type="SAM" id="MobiDB-lite"/>
    </source>
</evidence>
<evidence type="ECO:0000313" key="3">
    <source>
        <dbReference type="EMBL" id="GIJ50116.1"/>
    </source>
</evidence>
<gene>
    <name evidence="3" type="ORF">Val02_70020</name>
</gene>
<feature type="domain" description="DUF3152" evidence="2">
    <location>
        <begin position="63"/>
        <end position="229"/>
    </location>
</feature>
<dbReference type="Pfam" id="PF11350">
    <property type="entry name" value="DUF3152"/>
    <property type="match status" value="1"/>
</dbReference>
<dbReference type="Proteomes" id="UP000619260">
    <property type="component" value="Unassembled WGS sequence"/>
</dbReference>
<feature type="region of interest" description="Disordered" evidence="1">
    <location>
        <begin position="30"/>
        <end position="62"/>
    </location>
</feature>
<accession>A0A8J3YRH8</accession>
<keyword evidence="4" id="KW-1185">Reference proteome</keyword>
<evidence type="ECO:0000313" key="4">
    <source>
        <dbReference type="Proteomes" id="UP000619260"/>
    </source>
</evidence>
<dbReference type="InterPro" id="IPR022603">
    <property type="entry name" value="DUF3152"/>
</dbReference>